<evidence type="ECO:0000256" key="5">
    <source>
        <dbReference type="ARBA" id="ARBA00036066"/>
    </source>
</evidence>
<evidence type="ECO:0000256" key="7">
    <source>
        <dbReference type="ARBA" id="ARBA00038878"/>
    </source>
</evidence>
<evidence type="ECO:0000259" key="9">
    <source>
        <dbReference type="Pfam" id="PF01266"/>
    </source>
</evidence>
<dbReference type="InterPro" id="IPR036188">
    <property type="entry name" value="FAD/NAD-bd_sf"/>
</dbReference>
<comment type="similarity">
    <text evidence="6">Belongs to the L2HGDH family.</text>
</comment>
<dbReference type="Pfam" id="PF01266">
    <property type="entry name" value="DAO"/>
    <property type="match status" value="1"/>
</dbReference>
<dbReference type="AlphaFoldDB" id="A0A9N9FJB0"/>
<gene>
    <name evidence="10" type="ORF">RFULGI_LOCUS4097</name>
</gene>
<dbReference type="InterPro" id="IPR006076">
    <property type="entry name" value="FAD-dep_OxRdtase"/>
</dbReference>
<evidence type="ECO:0000256" key="2">
    <source>
        <dbReference type="ARBA" id="ARBA00022630"/>
    </source>
</evidence>
<name>A0A9N9FJB0_9GLOM</name>
<dbReference type="PANTHER" id="PTHR43104:SF4">
    <property type="entry name" value="L-2-HYDROXYGLUTARATE DEHYDROGENASE, MITOCHONDRIAL"/>
    <property type="match status" value="1"/>
</dbReference>
<keyword evidence="3" id="KW-0274">FAD</keyword>
<dbReference type="PANTHER" id="PTHR43104">
    <property type="entry name" value="L-2-HYDROXYGLUTARATE DEHYDROGENASE, MITOCHONDRIAL"/>
    <property type="match status" value="1"/>
</dbReference>
<comment type="caution">
    <text evidence="10">The sequence shown here is derived from an EMBL/GenBank/DDBJ whole genome shotgun (WGS) entry which is preliminary data.</text>
</comment>
<evidence type="ECO:0000256" key="1">
    <source>
        <dbReference type="ARBA" id="ARBA00001974"/>
    </source>
</evidence>
<feature type="domain" description="FAD dependent oxidoreductase" evidence="9">
    <location>
        <begin position="12"/>
        <end position="364"/>
    </location>
</feature>
<evidence type="ECO:0000256" key="8">
    <source>
        <dbReference type="ARBA" id="ARBA00041137"/>
    </source>
</evidence>
<evidence type="ECO:0000313" key="10">
    <source>
        <dbReference type="EMBL" id="CAG8538122.1"/>
    </source>
</evidence>
<keyword evidence="2" id="KW-0285">Flavoprotein</keyword>
<dbReference type="EC" id="1.1.99.2" evidence="7"/>
<keyword evidence="4" id="KW-0560">Oxidoreductase</keyword>
<dbReference type="Proteomes" id="UP000789396">
    <property type="component" value="Unassembled WGS sequence"/>
</dbReference>
<dbReference type="SUPFAM" id="SSF51905">
    <property type="entry name" value="FAD/NAD(P)-binding domain"/>
    <property type="match status" value="1"/>
</dbReference>
<evidence type="ECO:0000256" key="3">
    <source>
        <dbReference type="ARBA" id="ARBA00022827"/>
    </source>
</evidence>
<dbReference type="Gene3D" id="3.50.50.60">
    <property type="entry name" value="FAD/NAD(P)-binding domain"/>
    <property type="match status" value="2"/>
</dbReference>
<evidence type="ECO:0000313" key="11">
    <source>
        <dbReference type="Proteomes" id="UP000789396"/>
    </source>
</evidence>
<reference evidence="10" key="1">
    <citation type="submission" date="2021-06" db="EMBL/GenBank/DDBJ databases">
        <authorList>
            <person name="Kallberg Y."/>
            <person name="Tangrot J."/>
            <person name="Rosling A."/>
        </authorList>
    </citation>
    <scope>NUCLEOTIDE SEQUENCE</scope>
    <source>
        <strain evidence="10">IN212</strain>
    </source>
</reference>
<accession>A0A9N9FJB0</accession>
<sequence length="364" mass="41192">FSPSQPLDASVDYLIIGGGAVGLAVAERLSKRKGKSTLLVEKNFRVNEETSSEVIHSGFYYPINSLKTRLCIRGKRLLYSLLFSNHSNQINYNDSPTVDSSFIVDSLLVPTSLENSKSLTIPYYRLGKWVIAQTDDEFAYLTAIHEKSSNLGIPTYFLSEKLQKSQEPHVNAMHVLVVPTTGIFDSHAFMNWLEWRIIDNYGDIAVNSKVTNIIPGNDGDRRGYIVEITSTNSTPSKIKIFAKSVINSAGLYSDKIANVILPPSHHYKIYYVKGHYYRYHGNDIKVSHLIFPVPPKNLVNLGTHLTLDLNGRMRFGPDVLYVQRPDDYGINDDESRKDTFFNAVKTYLPRIKKDRLYADYAGIR</sequence>
<comment type="catalytic activity">
    <reaction evidence="5">
        <text>(S)-2-hydroxyglutarate + A = 2-oxoglutarate + AH2</text>
        <dbReference type="Rhea" id="RHEA:21252"/>
        <dbReference type="ChEBI" id="CHEBI:13193"/>
        <dbReference type="ChEBI" id="CHEBI:16782"/>
        <dbReference type="ChEBI" id="CHEBI:16810"/>
        <dbReference type="ChEBI" id="CHEBI:17499"/>
        <dbReference type="EC" id="1.1.99.2"/>
    </reaction>
</comment>
<comment type="cofactor">
    <cofactor evidence="1">
        <name>FAD</name>
        <dbReference type="ChEBI" id="CHEBI:57692"/>
    </cofactor>
</comment>
<evidence type="ECO:0000256" key="6">
    <source>
        <dbReference type="ARBA" id="ARBA00037941"/>
    </source>
</evidence>
<dbReference type="GO" id="GO:0047545">
    <property type="term" value="F:(S)-2-hydroxyglutarate dehydrogenase activity"/>
    <property type="evidence" value="ECO:0007669"/>
    <property type="project" value="UniProtKB-EC"/>
</dbReference>
<dbReference type="EMBL" id="CAJVPZ010003922">
    <property type="protein sequence ID" value="CAG8538122.1"/>
    <property type="molecule type" value="Genomic_DNA"/>
</dbReference>
<evidence type="ECO:0000256" key="4">
    <source>
        <dbReference type="ARBA" id="ARBA00023002"/>
    </source>
</evidence>
<keyword evidence="11" id="KW-1185">Reference proteome</keyword>
<organism evidence="10 11">
    <name type="scientific">Racocetra fulgida</name>
    <dbReference type="NCBI Taxonomy" id="60492"/>
    <lineage>
        <taxon>Eukaryota</taxon>
        <taxon>Fungi</taxon>
        <taxon>Fungi incertae sedis</taxon>
        <taxon>Mucoromycota</taxon>
        <taxon>Glomeromycotina</taxon>
        <taxon>Glomeromycetes</taxon>
        <taxon>Diversisporales</taxon>
        <taxon>Gigasporaceae</taxon>
        <taxon>Racocetra</taxon>
    </lineage>
</organism>
<dbReference type="OrthoDB" id="498204at2759"/>
<proteinExistence type="inferred from homology"/>
<dbReference type="Gene3D" id="3.30.9.10">
    <property type="entry name" value="D-Amino Acid Oxidase, subunit A, domain 2"/>
    <property type="match status" value="1"/>
</dbReference>
<protein>
    <recommendedName>
        <fullName evidence="8">L-2-hydroxyglutarate dehydrogenase, mitochondrial</fullName>
        <ecNumber evidence="7">1.1.99.2</ecNumber>
    </recommendedName>
</protein>
<feature type="non-terminal residue" evidence="10">
    <location>
        <position position="364"/>
    </location>
</feature>